<dbReference type="PANTHER" id="PTHR46147:SF3">
    <property type="entry name" value="HISTONE-LYSINE N-METHYLTRANSFERASE ASH1"/>
    <property type="match status" value="1"/>
</dbReference>
<feature type="region of interest" description="Disordered" evidence="6">
    <location>
        <begin position="233"/>
        <end position="259"/>
    </location>
</feature>
<dbReference type="GO" id="GO:0005654">
    <property type="term" value="C:nucleoplasm"/>
    <property type="evidence" value="ECO:0007669"/>
    <property type="project" value="TreeGrafter"/>
</dbReference>
<feature type="region of interest" description="Disordered" evidence="6">
    <location>
        <begin position="1115"/>
        <end position="1138"/>
    </location>
</feature>
<comment type="caution">
    <text evidence="8">The sequence shown here is derived from an EMBL/GenBank/DDBJ whole genome shotgun (WGS) entry which is preliminary data.</text>
</comment>
<dbReference type="InterPro" id="IPR013083">
    <property type="entry name" value="Znf_RING/FYVE/PHD"/>
</dbReference>
<evidence type="ECO:0000256" key="6">
    <source>
        <dbReference type="SAM" id="MobiDB-lite"/>
    </source>
</evidence>
<evidence type="ECO:0000256" key="1">
    <source>
        <dbReference type="ARBA" id="ARBA00004123"/>
    </source>
</evidence>
<accession>A0A820ILW2</accession>
<organism evidence="8 9">
    <name type="scientific">Rotaria socialis</name>
    <dbReference type="NCBI Taxonomy" id="392032"/>
    <lineage>
        <taxon>Eukaryota</taxon>
        <taxon>Metazoa</taxon>
        <taxon>Spiralia</taxon>
        <taxon>Gnathifera</taxon>
        <taxon>Rotifera</taxon>
        <taxon>Eurotatoria</taxon>
        <taxon>Bdelloidea</taxon>
        <taxon>Philodinida</taxon>
        <taxon>Philodinidae</taxon>
        <taxon>Rotaria</taxon>
    </lineage>
</organism>
<evidence type="ECO:0000259" key="7">
    <source>
        <dbReference type="PROSITE" id="PS51038"/>
    </source>
</evidence>
<dbReference type="InterPro" id="IPR011011">
    <property type="entry name" value="Znf_FYVE_PHD"/>
</dbReference>
<name>A0A820ILW2_9BILA</name>
<feature type="domain" description="BAH" evidence="7">
    <location>
        <begin position="960"/>
        <end position="1087"/>
    </location>
</feature>
<dbReference type="PANTHER" id="PTHR46147">
    <property type="entry name" value="HISTONE-LYSINE N-METHYLTRANSFERASE ASH1"/>
    <property type="match status" value="1"/>
</dbReference>
<dbReference type="InterPro" id="IPR001965">
    <property type="entry name" value="Znf_PHD"/>
</dbReference>
<keyword evidence="2" id="KW-0479">Metal-binding</keyword>
<dbReference type="EMBL" id="CAJOBP010001788">
    <property type="protein sequence ID" value="CAF4311492.1"/>
    <property type="molecule type" value="Genomic_DNA"/>
</dbReference>
<protein>
    <recommendedName>
        <fullName evidence="7">BAH domain-containing protein</fullName>
    </recommendedName>
</protein>
<dbReference type="SUPFAM" id="SSF57903">
    <property type="entry name" value="FYVE/PHD zinc finger"/>
    <property type="match status" value="1"/>
</dbReference>
<evidence type="ECO:0000256" key="5">
    <source>
        <dbReference type="ARBA" id="ARBA00023242"/>
    </source>
</evidence>
<proteinExistence type="predicted"/>
<feature type="region of interest" description="Disordered" evidence="6">
    <location>
        <begin position="1195"/>
        <end position="1215"/>
    </location>
</feature>
<evidence type="ECO:0000256" key="2">
    <source>
        <dbReference type="ARBA" id="ARBA00022723"/>
    </source>
</evidence>
<sequence>SFVHYFTKFGYGEPLTYFTDSLDSIELNDDNPVQINYIARPSLFYPRSININERRIPTNEISFLRNVWRYFHRFWFCISGNTKYKRSIRKRTSRFGVNSRSELDSFARIDKSKLSSTNVDSPGQMRGWFKLMETIRKTESPPTSSNDLNKSSMNSSITTPTNTNGHLSESPGTIYLDHLASKSPNLTSPPSIISLTSTPLHSSEDIPVVHIPPITKAKEPRRSSIRRKKITIRKSARSKEFSGNNTTSNDDNIKIDTHQRKRQSNDLILPLATDLESLPGHNHDESRDRRFVNYTDMNTLSVHFNACLSIDKKSFSSSFLTRQHIFKTRHNVLNKIFKLYYLKTYENYFKHEPKIFGKNKDTKSDSLLSTSASFKTDWSVYRRNSSSYKRDPKNFFHILQLNPKKDLLLSTDNQSATNLTIEEQQKMHYEQVKDILVRTYYPHLHTTVQNGYYFGSKSKLLVQNQDLPIFIKSESPISTDETTTTTTITLKSPISTGKQEFRTRGRRPKHRKLKDKSAPIISMERRVSEEIPPVVINEPTPVLKSTEVPSSASSSSIEYETTNYRKRKISLTINTNIDERKKKKILPPPPSPEFINEYEETVVSDNSDEDLLPEELPKQNFIKNGLRSNYYKTTTDINVKSMSNKNRAVRRRQQLSGALPPFYKGIFESDDDKLGYIDYQLPFDIYWFSQQLQPKTIDIPLKPMKQSKKKKLNPPKQKLPQPSPSKKVISKLSTDSPVESKPLPSNNTDQKQQKIIRINKDLIKIEALTEDEKQIISKSRIFLKRNIRRLKEKQELKDKNNSQHRQHIEEQPLPIFFAQNYHHPNLIKETNSSTKNSSLSHKGPSTPVVYKTVQANTTNTNRTTKTILTNDSIVHCRCGSVYDEVSLVQCYACQLWQHVSCVVITDTSQPYYCFECHPMCEQNPSFCLKTNVRIPLRQPFIQISHDNYPSYSTITRSDGFIIRINECYFIEKQEESSSLSQYNIFFIERLWIDDNNIELASGFYYLRSYETFHEANRKFFCNELFRFPSVNDSIEINSIIRPCYVLDAGTYCKGKPMCEYSSRILATDLFICEYRVDKLARIFTRLPKPKHAPCNMKSYCFDNYIEKLSIKRDYQPHQKESHNHHQPTPHRRSTTHSVKLTTKQFEEKSSRIDGIIEKIYCRFHHPNLIPNEAKFSPNQFLQQPIIDPNSNRISKRLRNKHPSSSSRIINKKRRTRSISSNEYLPECTLDNTQWIISSLIDELIESIVI</sequence>
<feature type="non-terminal residue" evidence="8">
    <location>
        <position position="1"/>
    </location>
</feature>
<comment type="subcellular location">
    <subcellularLocation>
        <location evidence="1">Nucleus</location>
    </subcellularLocation>
</comment>
<dbReference type="InterPro" id="IPR043151">
    <property type="entry name" value="BAH_sf"/>
</dbReference>
<evidence type="ECO:0000313" key="8">
    <source>
        <dbReference type="EMBL" id="CAF4311492.1"/>
    </source>
</evidence>
<keyword evidence="9" id="KW-1185">Reference proteome</keyword>
<dbReference type="SMART" id="SM00439">
    <property type="entry name" value="BAH"/>
    <property type="match status" value="1"/>
</dbReference>
<dbReference type="GO" id="GO:0042800">
    <property type="term" value="F:histone H3K4 methyltransferase activity"/>
    <property type="evidence" value="ECO:0007669"/>
    <property type="project" value="TreeGrafter"/>
</dbReference>
<dbReference type="Gene3D" id="2.30.30.490">
    <property type="match status" value="1"/>
</dbReference>
<dbReference type="GO" id="GO:0006355">
    <property type="term" value="P:regulation of DNA-templated transcription"/>
    <property type="evidence" value="ECO:0007669"/>
    <property type="project" value="TreeGrafter"/>
</dbReference>
<dbReference type="InterPro" id="IPR001025">
    <property type="entry name" value="BAH_dom"/>
</dbReference>
<feature type="compositionally biased region" description="Basic residues" evidence="6">
    <location>
        <begin position="1124"/>
        <end position="1134"/>
    </location>
</feature>
<feature type="region of interest" description="Disordered" evidence="6">
    <location>
        <begin position="138"/>
        <end position="172"/>
    </location>
</feature>
<evidence type="ECO:0000313" key="9">
    <source>
        <dbReference type="Proteomes" id="UP000663873"/>
    </source>
</evidence>
<feature type="compositionally biased region" description="Low complexity" evidence="6">
    <location>
        <begin position="714"/>
        <end position="727"/>
    </location>
</feature>
<dbReference type="GO" id="GO:0008270">
    <property type="term" value="F:zinc ion binding"/>
    <property type="evidence" value="ECO:0007669"/>
    <property type="project" value="UniProtKB-KW"/>
</dbReference>
<keyword evidence="5" id="KW-0539">Nucleus</keyword>
<feature type="compositionally biased region" description="Polar residues" evidence="6">
    <location>
        <begin position="140"/>
        <end position="171"/>
    </location>
</feature>
<keyword evidence="3" id="KW-0863">Zinc-finger</keyword>
<feature type="compositionally biased region" description="Polar residues" evidence="6">
    <location>
        <begin position="731"/>
        <end position="750"/>
    </location>
</feature>
<dbReference type="Pfam" id="PF01426">
    <property type="entry name" value="BAH"/>
    <property type="match status" value="1"/>
</dbReference>
<dbReference type="SMART" id="SM00249">
    <property type="entry name" value="PHD"/>
    <property type="match status" value="1"/>
</dbReference>
<dbReference type="GO" id="GO:0003682">
    <property type="term" value="F:chromatin binding"/>
    <property type="evidence" value="ECO:0007669"/>
    <property type="project" value="InterPro"/>
</dbReference>
<dbReference type="Gene3D" id="3.30.40.10">
    <property type="entry name" value="Zinc/RING finger domain, C3HC4 (zinc finger)"/>
    <property type="match status" value="1"/>
</dbReference>
<dbReference type="AlphaFoldDB" id="A0A820ILW2"/>
<feature type="region of interest" description="Disordered" evidence="6">
    <location>
        <begin position="704"/>
        <end position="752"/>
    </location>
</feature>
<dbReference type="Proteomes" id="UP000663873">
    <property type="component" value="Unassembled WGS sequence"/>
</dbReference>
<feature type="compositionally biased region" description="Basic residues" evidence="6">
    <location>
        <begin position="504"/>
        <end position="514"/>
    </location>
</feature>
<reference evidence="8" key="1">
    <citation type="submission" date="2021-02" db="EMBL/GenBank/DDBJ databases">
        <authorList>
            <person name="Nowell W R."/>
        </authorList>
    </citation>
    <scope>NUCLEOTIDE SEQUENCE</scope>
</reference>
<dbReference type="InterPro" id="IPR019786">
    <property type="entry name" value="Zinc_finger_PHD-type_CS"/>
</dbReference>
<evidence type="ECO:0000256" key="3">
    <source>
        <dbReference type="ARBA" id="ARBA00022771"/>
    </source>
</evidence>
<feature type="compositionally biased region" description="Polar residues" evidence="6">
    <location>
        <begin position="241"/>
        <end position="250"/>
    </location>
</feature>
<dbReference type="PROSITE" id="PS01359">
    <property type="entry name" value="ZF_PHD_1"/>
    <property type="match status" value="1"/>
</dbReference>
<feature type="region of interest" description="Disordered" evidence="6">
    <location>
        <begin position="496"/>
        <end position="515"/>
    </location>
</feature>
<keyword evidence="4" id="KW-0862">Zinc</keyword>
<dbReference type="PROSITE" id="PS51038">
    <property type="entry name" value="BAH"/>
    <property type="match status" value="1"/>
</dbReference>
<gene>
    <name evidence="8" type="ORF">UJA718_LOCUS13288</name>
</gene>
<evidence type="ECO:0000256" key="4">
    <source>
        <dbReference type="ARBA" id="ARBA00022833"/>
    </source>
</evidence>